<sequence>MPRLASSEAKVVATPYGEPKVVMDFYLEDPAKINPALYWIRSLMNPLMAAPYDYAPEFMDIVVVIHGTEVVATVKHNYETYRDAVERMKYYASLGVKFKVCGIAAQDYGYQTKDFYDFIEIVPSAIAELAHWQLQGYALITPKIMIKEHSIEDIR</sequence>
<protein>
    <submittedName>
        <fullName evidence="1">DsrE family protein</fullName>
    </submittedName>
</protein>
<reference evidence="1 2" key="2">
    <citation type="submission" date="2020-02" db="EMBL/GenBank/DDBJ databases">
        <title>Genome sequences of Thiorhodococcus mannitoliphagus and Thiorhodococcus minor, purple sulfur photosynthetic bacteria in the gammaproteobacterial family, Chromatiaceae.</title>
        <authorList>
            <person name="Aviles F.A."/>
            <person name="Meyer T.E."/>
            <person name="Kyndt J.A."/>
        </authorList>
    </citation>
    <scope>NUCLEOTIDE SEQUENCE [LARGE SCALE GENOMIC DNA]</scope>
    <source>
        <strain evidence="1 2">DSM 18266</strain>
    </source>
</reference>
<dbReference type="PANTHER" id="PTHR37691">
    <property type="entry name" value="BLR3518 PROTEIN"/>
    <property type="match status" value="1"/>
</dbReference>
<name>A0A6P1E033_9GAMM</name>
<dbReference type="SUPFAM" id="SSF75169">
    <property type="entry name" value="DsrEFH-like"/>
    <property type="match status" value="1"/>
</dbReference>
<evidence type="ECO:0000313" key="2">
    <source>
        <dbReference type="Proteomes" id="UP000471640"/>
    </source>
</evidence>
<gene>
    <name evidence="1" type="ORF">G3480_20430</name>
</gene>
<evidence type="ECO:0000313" key="1">
    <source>
        <dbReference type="EMBL" id="NEX22643.1"/>
    </source>
</evidence>
<comment type="caution">
    <text evidence="1">The sequence shown here is derived from an EMBL/GenBank/DDBJ whole genome shotgun (WGS) entry which is preliminary data.</text>
</comment>
<accession>A0A6P1E033</accession>
<dbReference type="Gene3D" id="3.40.1260.10">
    <property type="entry name" value="DsrEFH-like"/>
    <property type="match status" value="1"/>
</dbReference>
<reference evidence="2" key="1">
    <citation type="journal article" date="2020" name="Microbiol. Resour. Announc.">
        <title>Draft Genome Sequences of Thiorhodococcus mannitoliphagus and Thiorhodococcus minor, Purple Sulfur Photosynthetic Bacteria in the Gammaproteobacterial Family Chromatiaceae.</title>
        <authorList>
            <person name="Aviles F.A."/>
            <person name="Meyer T.E."/>
            <person name="Kyndt J.A."/>
        </authorList>
    </citation>
    <scope>NUCLEOTIDE SEQUENCE [LARGE SCALE GENOMIC DNA]</scope>
    <source>
        <strain evidence="2">DSM 18266</strain>
    </source>
</reference>
<dbReference type="Proteomes" id="UP000471640">
    <property type="component" value="Unassembled WGS sequence"/>
</dbReference>
<dbReference type="InterPro" id="IPR003787">
    <property type="entry name" value="Sulphur_relay_DsrE/F-like"/>
</dbReference>
<dbReference type="EMBL" id="JAAIJR010000114">
    <property type="protein sequence ID" value="NEX22643.1"/>
    <property type="molecule type" value="Genomic_DNA"/>
</dbReference>
<organism evidence="1 2">
    <name type="scientific">Thiorhodococcus mannitoliphagus</name>
    <dbReference type="NCBI Taxonomy" id="329406"/>
    <lineage>
        <taxon>Bacteria</taxon>
        <taxon>Pseudomonadati</taxon>
        <taxon>Pseudomonadota</taxon>
        <taxon>Gammaproteobacteria</taxon>
        <taxon>Chromatiales</taxon>
        <taxon>Chromatiaceae</taxon>
        <taxon>Thiorhodococcus</taxon>
    </lineage>
</organism>
<proteinExistence type="predicted"/>
<keyword evidence="2" id="KW-1185">Reference proteome</keyword>
<dbReference type="Pfam" id="PF02635">
    <property type="entry name" value="DsrE"/>
    <property type="match status" value="1"/>
</dbReference>
<dbReference type="AlphaFoldDB" id="A0A6P1E033"/>
<dbReference type="PANTHER" id="PTHR37691:SF1">
    <property type="entry name" value="BLR3518 PROTEIN"/>
    <property type="match status" value="1"/>
</dbReference>
<dbReference type="InterPro" id="IPR027396">
    <property type="entry name" value="DsrEFH-like"/>
</dbReference>